<gene>
    <name evidence="1" type="ORF">C5167_044543</name>
</gene>
<reference evidence="1 2" key="1">
    <citation type="journal article" date="2018" name="Science">
        <title>The opium poppy genome and morphinan production.</title>
        <authorList>
            <person name="Guo L."/>
            <person name="Winzer T."/>
            <person name="Yang X."/>
            <person name="Li Y."/>
            <person name="Ning Z."/>
            <person name="He Z."/>
            <person name="Teodor R."/>
            <person name="Lu Y."/>
            <person name="Bowser T.A."/>
            <person name="Graham I.A."/>
            <person name="Ye K."/>
        </authorList>
    </citation>
    <scope>NUCLEOTIDE SEQUENCE [LARGE SCALE GENOMIC DNA]</scope>
    <source>
        <strain evidence="2">cv. HN1</strain>
        <tissue evidence="1">Leaves</tissue>
    </source>
</reference>
<dbReference type="AlphaFoldDB" id="A0A4Y7LBT1"/>
<organism evidence="1 2">
    <name type="scientific">Papaver somniferum</name>
    <name type="common">Opium poppy</name>
    <dbReference type="NCBI Taxonomy" id="3469"/>
    <lineage>
        <taxon>Eukaryota</taxon>
        <taxon>Viridiplantae</taxon>
        <taxon>Streptophyta</taxon>
        <taxon>Embryophyta</taxon>
        <taxon>Tracheophyta</taxon>
        <taxon>Spermatophyta</taxon>
        <taxon>Magnoliopsida</taxon>
        <taxon>Ranunculales</taxon>
        <taxon>Papaveraceae</taxon>
        <taxon>Papaveroideae</taxon>
        <taxon>Papaver</taxon>
    </lineage>
</organism>
<dbReference type="Gramene" id="RZC81968">
    <property type="protein sequence ID" value="RZC81968"/>
    <property type="gene ID" value="C5167_044543"/>
</dbReference>
<name>A0A4Y7LBT1_PAPSO</name>
<accession>A0A4Y7LBT1</accession>
<keyword evidence="2" id="KW-1185">Reference proteome</keyword>
<evidence type="ECO:0000313" key="1">
    <source>
        <dbReference type="EMBL" id="RZC81968.1"/>
    </source>
</evidence>
<sequence>MGANPETLDESNLSSFGPCRYERQGIKMPYSCCFQKVLMWMLLVILAHRYIMLPPVQHDPSGSWCQYEYHFTVSSRTDSATCLANSQPNLAFHGTVTPLQGSIGSQSWQCAEHSLKMIRKAKENFLEANWRKEYLLEVYWYSERLDVQQTPFLMV</sequence>
<protein>
    <submittedName>
        <fullName evidence="1">Uncharacterized protein</fullName>
    </submittedName>
</protein>
<dbReference type="Proteomes" id="UP000316621">
    <property type="component" value="Chromosome 10"/>
</dbReference>
<dbReference type="EMBL" id="CM010724">
    <property type="protein sequence ID" value="RZC81968.1"/>
    <property type="molecule type" value="Genomic_DNA"/>
</dbReference>
<proteinExistence type="predicted"/>
<evidence type="ECO:0000313" key="2">
    <source>
        <dbReference type="Proteomes" id="UP000316621"/>
    </source>
</evidence>